<evidence type="ECO:0000313" key="9">
    <source>
        <dbReference type="EMBL" id="PAD22230.1"/>
    </source>
</evidence>
<feature type="transmembrane region" description="Helical" evidence="7">
    <location>
        <begin position="221"/>
        <end position="239"/>
    </location>
</feature>
<feature type="transmembrane region" description="Helical" evidence="7">
    <location>
        <begin position="124"/>
        <end position="143"/>
    </location>
</feature>
<feature type="transmembrane region" description="Helical" evidence="7">
    <location>
        <begin position="34"/>
        <end position="54"/>
    </location>
</feature>
<dbReference type="SUPFAM" id="SSF103481">
    <property type="entry name" value="Multidrug resistance efflux transporter EmrE"/>
    <property type="match status" value="2"/>
</dbReference>
<proteinExistence type="inferred from homology"/>
<evidence type="ECO:0000256" key="4">
    <source>
        <dbReference type="ARBA" id="ARBA00022692"/>
    </source>
</evidence>
<evidence type="ECO:0000256" key="6">
    <source>
        <dbReference type="ARBA" id="ARBA00023136"/>
    </source>
</evidence>
<sequence length="304" mass="33321">MNQVRVVSMIAIISIIWGYLWVTVKIGLEDFPPFLFSSFRLLIGAAVLVIVLLVKKVRILPEKHEWKPFFILAELMCIGYYALSTFGMQFVDSGVSSVLVYTMPIIVSVMAHFMLKERLVMNKVIGLLIGAAGLVCIIGTKLFHLSFDLTLVGEAIIVVSAFFWAGANIYTKKVGGAHHKIKMTMWQMLIGAVLLFVISFASEHAAITNLTVSTSSLLALLYNGILGSAVAFVGWNWVLSKIEASIASISLMSVPLLGLFFGWLQLGEEITPNIILGAVLVCIGILLTSIKIQRQTIAKEKNAD</sequence>
<comment type="subcellular location">
    <subcellularLocation>
        <location evidence="1">Cell membrane</location>
        <topology evidence="1">Multi-pass membrane protein</topology>
    </subcellularLocation>
</comment>
<dbReference type="Pfam" id="PF00892">
    <property type="entry name" value="EamA"/>
    <property type="match status" value="2"/>
</dbReference>
<protein>
    <submittedName>
        <fullName evidence="9">EamA family transporter</fullName>
    </submittedName>
</protein>
<keyword evidence="5 7" id="KW-1133">Transmembrane helix</keyword>
<dbReference type="PANTHER" id="PTHR32322:SF18">
    <property type="entry name" value="S-ADENOSYLMETHIONINE_S-ADENOSYLHOMOCYSTEINE TRANSPORTER"/>
    <property type="match status" value="1"/>
</dbReference>
<reference evidence="9 10" key="1">
    <citation type="submission" date="2017-07" db="EMBL/GenBank/DDBJ databases">
        <title>Isolation and whole genome analysis of endospore-forming bacteria from heroin.</title>
        <authorList>
            <person name="Kalinowski J."/>
            <person name="Ahrens B."/>
            <person name="Al-Dilaimi A."/>
            <person name="Winkler A."/>
            <person name="Wibberg D."/>
            <person name="Schleenbecker U."/>
            <person name="Ruckert C."/>
            <person name="Wolfel R."/>
            <person name="Grass G."/>
        </authorList>
    </citation>
    <scope>NUCLEOTIDE SEQUENCE [LARGE SCALE GENOMIC DNA]</scope>
    <source>
        <strain evidence="9 10">7528</strain>
    </source>
</reference>
<evidence type="ECO:0000256" key="3">
    <source>
        <dbReference type="ARBA" id="ARBA00022475"/>
    </source>
</evidence>
<name>A0A268ADN7_9BACI</name>
<feature type="domain" description="EamA" evidence="8">
    <location>
        <begin position="153"/>
        <end position="289"/>
    </location>
</feature>
<evidence type="ECO:0000259" key="8">
    <source>
        <dbReference type="Pfam" id="PF00892"/>
    </source>
</evidence>
<dbReference type="InterPro" id="IPR000620">
    <property type="entry name" value="EamA_dom"/>
</dbReference>
<dbReference type="GO" id="GO:0005886">
    <property type="term" value="C:plasma membrane"/>
    <property type="evidence" value="ECO:0007669"/>
    <property type="project" value="UniProtKB-SubCell"/>
</dbReference>
<keyword evidence="6 7" id="KW-0472">Membrane</keyword>
<feature type="transmembrane region" description="Helical" evidence="7">
    <location>
        <begin position="7"/>
        <end position="28"/>
    </location>
</feature>
<comment type="caution">
    <text evidence="9">The sequence shown here is derived from an EMBL/GenBank/DDBJ whole genome shotgun (WGS) entry which is preliminary data.</text>
</comment>
<feature type="transmembrane region" description="Helical" evidence="7">
    <location>
        <begin position="149"/>
        <end position="171"/>
    </location>
</feature>
<keyword evidence="4 7" id="KW-0812">Transmembrane</keyword>
<feature type="transmembrane region" description="Helical" evidence="7">
    <location>
        <begin position="246"/>
        <end position="264"/>
    </location>
</feature>
<dbReference type="EMBL" id="NPBV01000003">
    <property type="protein sequence ID" value="PAD22230.1"/>
    <property type="molecule type" value="Genomic_DNA"/>
</dbReference>
<feature type="transmembrane region" description="Helical" evidence="7">
    <location>
        <begin position="270"/>
        <end position="290"/>
    </location>
</feature>
<accession>A0A268ADN7</accession>
<dbReference type="Proteomes" id="UP000216013">
    <property type="component" value="Unassembled WGS sequence"/>
</dbReference>
<feature type="domain" description="EamA" evidence="8">
    <location>
        <begin position="7"/>
        <end position="138"/>
    </location>
</feature>
<dbReference type="Gene3D" id="1.10.3730.20">
    <property type="match status" value="1"/>
</dbReference>
<dbReference type="RefSeq" id="WP_095260696.1">
    <property type="nucleotide sequence ID" value="NZ_NPBV01000003.1"/>
</dbReference>
<evidence type="ECO:0000256" key="1">
    <source>
        <dbReference type="ARBA" id="ARBA00004651"/>
    </source>
</evidence>
<dbReference type="PANTHER" id="PTHR32322">
    <property type="entry name" value="INNER MEMBRANE TRANSPORTER"/>
    <property type="match status" value="1"/>
</dbReference>
<dbReference type="InterPro" id="IPR050638">
    <property type="entry name" value="AA-Vitamin_Transporters"/>
</dbReference>
<evidence type="ECO:0000313" key="10">
    <source>
        <dbReference type="Proteomes" id="UP000216013"/>
    </source>
</evidence>
<dbReference type="InterPro" id="IPR037185">
    <property type="entry name" value="EmrE-like"/>
</dbReference>
<feature type="transmembrane region" description="Helical" evidence="7">
    <location>
        <begin position="183"/>
        <end position="201"/>
    </location>
</feature>
<dbReference type="AlphaFoldDB" id="A0A268ADN7"/>
<feature type="transmembrane region" description="Helical" evidence="7">
    <location>
        <begin position="95"/>
        <end position="115"/>
    </location>
</feature>
<feature type="transmembrane region" description="Helical" evidence="7">
    <location>
        <begin position="66"/>
        <end position="83"/>
    </location>
</feature>
<evidence type="ECO:0000256" key="7">
    <source>
        <dbReference type="SAM" id="Phobius"/>
    </source>
</evidence>
<comment type="similarity">
    <text evidence="2">Belongs to the EamA transporter family.</text>
</comment>
<keyword evidence="3" id="KW-1003">Cell membrane</keyword>
<evidence type="ECO:0000256" key="5">
    <source>
        <dbReference type="ARBA" id="ARBA00022989"/>
    </source>
</evidence>
<evidence type="ECO:0000256" key="2">
    <source>
        <dbReference type="ARBA" id="ARBA00007362"/>
    </source>
</evidence>
<gene>
    <name evidence="9" type="ORF">CHH64_04890</name>
</gene>
<organism evidence="9 10">
    <name type="scientific">Terribacillus saccharophilus</name>
    <dbReference type="NCBI Taxonomy" id="361277"/>
    <lineage>
        <taxon>Bacteria</taxon>
        <taxon>Bacillati</taxon>
        <taxon>Bacillota</taxon>
        <taxon>Bacilli</taxon>
        <taxon>Bacillales</taxon>
        <taxon>Bacillaceae</taxon>
        <taxon>Terribacillus</taxon>
    </lineage>
</organism>